<keyword evidence="1 5" id="KW-0547">Nucleotide-binding</keyword>
<evidence type="ECO:0000256" key="5">
    <source>
        <dbReference type="PROSITE-ProRule" id="PRU00560"/>
    </source>
</evidence>
<dbReference type="CDD" id="cd17932">
    <property type="entry name" value="DEXQc_UvrD"/>
    <property type="match status" value="1"/>
</dbReference>
<organism evidence="7">
    <name type="scientific">candidate division WWE3 bacterium</name>
    <dbReference type="NCBI Taxonomy" id="2053526"/>
    <lineage>
        <taxon>Bacteria</taxon>
        <taxon>Katanobacteria</taxon>
    </lineage>
</organism>
<comment type="caution">
    <text evidence="7">The sequence shown here is derived from an EMBL/GenBank/DDBJ whole genome shotgun (WGS) entry which is preliminary data.</text>
</comment>
<evidence type="ECO:0000256" key="2">
    <source>
        <dbReference type="ARBA" id="ARBA00022801"/>
    </source>
</evidence>
<dbReference type="Proteomes" id="UP000886066">
    <property type="component" value="Unassembled WGS sequence"/>
</dbReference>
<protein>
    <recommendedName>
        <fullName evidence="6">UvrD-like helicase ATP-binding domain-containing protein</fullName>
    </recommendedName>
</protein>
<gene>
    <name evidence="7" type="ORF">ENN92_01275</name>
</gene>
<dbReference type="EMBL" id="DSDM01000080">
    <property type="protein sequence ID" value="HDQ88760.1"/>
    <property type="molecule type" value="Genomic_DNA"/>
</dbReference>
<dbReference type="GO" id="GO:0000725">
    <property type="term" value="P:recombinational repair"/>
    <property type="evidence" value="ECO:0007669"/>
    <property type="project" value="TreeGrafter"/>
</dbReference>
<keyword evidence="2 5" id="KW-0378">Hydrolase</keyword>
<feature type="binding site" evidence="5">
    <location>
        <begin position="26"/>
        <end position="33"/>
    </location>
    <ligand>
        <name>ATP</name>
        <dbReference type="ChEBI" id="CHEBI:30616"/>
    </ligand>
</feature>
<evidence type="ECO:0000256" key="3">
    <source>
        <dbReference type="ARBA" id="ARBA00022806"/>
    </source>
</evidence>
<name>A0A7C1HYY0_UNCKA</name>
<accession>A0A7C1HYY0</accession>
<dbReference type="AlphaFoldDB" id="A0A7C1HYY0"/>
<keyword evidence="3 5" id="KW-0347">Helicase</keyword>
<dbReference type="GO" id="GO:0033202">
    <property type="term" value="C:DNA helicase complex"/>
    <property type="evidence" value="ECO:0007669"/>
    <property type="project" value="TreeGrafter"/>
</dbReference>
<dbReference type="PANTHER" id="PTHR11070:SF55">
    <property type="entry name" value="DNA 3'-5' HELICASE"/>
    <property type="match status" value="1"/>
</dbReference>
<dbReference type="InterPro" id="IPR000212">
    <property type="entry name" value="DNA_helicase_UvrD/REP"/>
</dbReference>
<evidence type="ECO:0000256" key="1">
    <source>
        <dbReference type="ARBA" id="ARBA00022741"/>
    </source>
</evidence>
<sequence>MPTKVTLNSNQNKAVNHKSGPLIVVAGAGTGKTRVISERVKHLLESEDITPNNILALTFTEKTSNEMLDRIQDSLPLAYEEPWVYTFHSFCDRVLKKKGLEIGLDPSYKITPKPEQWRLIRQNLFKMDLDYYRPLGNPTKFISAILSFISRLQDENISPEDLANFIK</sequence>
<dbReference type="SUPFAM" id="SSF52540">
    <property type="entry name" value="P-loop containing nucleoside triphosphate hydrolases"/>
    <property type="match status" value="1"/>
</dbReference>
<dbReference type="Gene3D" id="3.40.50.300">
    <property type="entry name" value="P-loop containing nucleotide triphosphate hydrolases"/>
    <property type="match status" value="1"/>
</dbReference>
<dbReference type="PANTHER" id="PTHR11070">
    <property type="entry name" value="UVRD / RECB / PCRA DNA HELICASE FAMILY MEMBER"/>
    <property type="match status" value="1"/>
</dbReference>
<proteinExistence type="predicted"/>
<evidence type="ECO:0000259" key="6">
    <source>
        <dbReference type="PROSITE" id="PS51198"/>
    </source>
</evidence>
<dbReference type="Pfam" id="PF00580">
    <property type="entry name" value="UvrD-helicase"/>
    <property type="match status" value="1"/>
</dbReference>
<dbReference type="GO" id="GO:0003677">
    <property type="term" value="F:DNA binding"/>
    <property type="evidence" value="ECO:0007669"/>
    <property type="project" value="InterPro"/>
</dbReference>
<dbReference type="InterPro" id="IPR014016">
    <property type="entry name" value="UvrD-like_ATP-bd"/>
</dbReference>
<feature type="domain" description="UvrD-like helicase ATP-binding" evidence="6">
    <location>
        <begin position="5"/>
        <end position="167"/>
    </location>
</feature>
<keyword evidence="4 5" id="KW-0067">ATP-binding</keyword>
<dbReference type="PROSITE" id="PS51198">
    <property type="entry name" value="UVRD_HELICASE_ATP_BIND"/>
    <property type="match status" value="1"/>
</dbReference>
<feature type="non-terminal residue" evidence="7">
    <location>
        <position position="167"/>
    </location>
</feature>
<dbReference type="GO" id="GO:0005829">
    <property type="term" value="C:cytosol"/>
    <property type="evidence" value="ECO:0007669"/>
    <property type="project" value="TreeGrafter"/>
</dbReference>
<dbReference type="GO" id="GO:0016787">
    <property type="term" value="F:hydrolase activity"/>
    <property type="evidence" value="ECO:0007669"/>
    <property type="project" value="UniProtKB-UniRule"/>
</dbReference>
<reference evidence="7" key="1">
    <citation type="journal article" date="2020" name="mSystems">
        <title>Genome- and Community-Level Interaction Insights into Carbon Utilization and Element Cycling Functions of Hydrothermarchaeota in Hydrothermal Sediment.</title>
        <authorList>
            <person name="Zhou Z."/>
            <person name="Liu Y."/>
            <person name="Xu W."/>
            <person name="Pan J."/>
            <person name="Luo Z.H."/>
            <person name="Li M."/>
        </authorList>
    </citation>
    <scope>NUCLEOTIDE SEQUENCE [LARGE SCALE GENOMIC DNA]</scope>
    <source>
        <strain evidence="7">SpSt-1219</strain>
    </source>
</reference>
<dbReference type="GO" id="GO:0005524">
    <property type="term" value="F:ATP binding"/>
    <property type="evidence" value="ECO:0007669"/>
    <property type="project" value="UniProtKB-UniRule"/>
</dbReference>
<dbReference type="InterPro" id="IPR027417">
    <property type="entry name" value="P-loop_NTPase"/>
</dbReference>
<evidence type="ECO:0000256" key="4">
    <source>
        <dbReference type="ARBA" id="ARBA00022840"/>
    </source>
</evidence>
<dbReference type="GO" id="GO:0043138">
    <property type="term" value="F:3'-5' DNA helicase activity"/>
    <property type="evidence" value="ECO:0007669"/>
    <property type="project" value="TreeGrafter"/>
</dbReference>
<evidence type="ECO:0000313" key="7">
    <source>
        <dbReference type="EMBL" id="HDQ88760.1"/>
    </source>
</evidence>